<feature type="domain" description="IBH1-like N-terminal" evidence="6">
    <location>
        <begin position="5"/>
        <end position="66"/>
    </location>
</feature>
<dbReference type="InterPro" id="IPR036638">
    <property type="entry name" value="HLH_DNA-bd_sf"/>
</dbReference>
<keyword evidence="5" id="KW-0539">Nucleus</keyword>
<proteinExistence type="inferred from homology"/>
<dbReference type="Pfam" id="PF26576">
    <property type="entry name" value="IBH1_N"/>
    <property type="match status" value="1"/>
</dbReference>
<dbReference type="CDD" id="cd11444">
    <property type="entry name" value="bHLH_AtIBH1_like"/>
    <property type="match status" value="1"/>
</dbReference>
<name>A0A1D1ZJL4_9ARAE</name>
<dbReference type="GO" id="GO:0006355">
    <property type="term" value="P:regulation of DNA-templated transcription"/>
    <property type="evidence" value="ECO:0007669"/>
    <property type="project" value="InterPro"/>
</dbReference>
<gene>
    <name evidence="7" type="primary">BHLH147_1</name>
    <name evidence="7" type="ORF">g.38594</name>
</gene>
<dbReference type="PANTHER" id="PTHR33124">
    <property type="entry name" value="TRANSCRIPTION FACTOR IBH1-LIKE 1"/>
    <property type="match status" value="1"/>
</dbReference>
<protein>
    <submittedName>
        <fullName evidence="7">Transcription factor bHLH147</fullName>
    </submittedName>
</protein>
<dbReference type="GO" id="GO:0005634">
    <property type="term" value="C:nucleus"/>
    <property type="evidence" value="ECO:0007669"/>
    <property type="project" value="UniProtKB-SubCell"/>
</dbReference>
<evidence type="ECO:0000256" key="2">
    <source>
        <dbReference type="ARBA" id="ARBA00005510"/>
    </source>
</evidence>
<keyword evidence="3" id="KW-0805">Transcription regulation</keyword>
<accession>A0A1D1ZJL4</accession>
<evidence type="ECO:0000259" key="6">
    <source>
        <dbReference type="Pfam" id="PF26576"/>
    </source>
</evidence>
<dbReference type="SUPFAM" id="SSF47459">
    <property type="entry name" value="HLH, helix-loop-helix DNA-binding domain"/>
    <property type="match status" value="1"/>
</dbReference>
<dbReference type="InterPro" id="IPR044549">
    <property type="entry name" value="bHLH_AtIBH1-like"/>
</dbReference>
<evidence type="ECO:0000256" key="5">
    <source>
        <dbReference type="ARBA" id="ARBA00023242"/>
    </source>
</evidence>
<sequence>MQPTASFKLAFLRHMLVGLRQGGASSGSTSILERKRAVKLTADMAMAVARGSRRWSRALVADLSRQDKTKALARCIMGEQFERLSSPHPTDCRASTCKKILRRSFRVRSKIRKRPPAPRRAAASASLLAKRMVKKRTQVLKRLVPGGESLDDLSLLEETRDYIVCLRAQVDLMQRLTNALGQSKRSGSQPACGRPEQEDSCEGMTRLLPFSSCLPPAAVPLFQVPVHNGKGTVPCNPHRQVSSRWDMKKP</sequence>
<reference evidence="7" key="1">
    <citation type="submission" date="2015-07" db="EMBL/GenBank/DDBJ databases">
        <title>Transcriptome Assembly of Anthurium amnicola.</title>
        <authorList>
            <person name="Suzuki J."/>
        </authorList>
    </citation>
    <scope>NUCLEOTIDE SEQUENCE</scope>
</reference>
<comment type="similarity">
    <text evidence="2">Belongs to the bHLH protein family.</text>
</comment>
<dbReference type="GO" id="GO:0046983">
    <property type="term" value="F:protein dimerization activity"/>
    <property type="evidence" value="ECO:0007669"/>
    <property type="project" value="InterPro"/>
</dbReference>
<dbReference type="EMBL" id="GDJX01000784">
    <property type="protein sequence ID" value="JAT67152.1"/>
    <property type="molecule type" value="Transcribed_RNA"/>
</dbReference>
<evidence type="ECO:0000313" key="7">
    <source>
        <dbReference type="EMBL" id="JAT67152.1"/>
    </source>
</evidence>
<organism evidence="7">
    <name type="scientific">Anthurium amnicola</name>
    <dbReference type="NCBI Taxonomy" id="1678845"/>
    <lineage>
        <taxon>Eukaryota</taxon>
        <taxon>Viridiplantae</taxon>
        <taxon>Streptophyta</taxon>
        <taxon>Embryophyta</taxon>
        <taxon>Tracheophyta</taxon>
        <taxon>Spermatophyta</taxon>
        <taxon>Magnoliopsida</taxon>
        <taxon>Liliopsida</taxon>
        <taxon>Araceae</taxon>
        <taxon>Pothoideae</taxon>
        <taxon>Potheae</taxon>
        <taxon>Anthurium</taxon>
    </lineage>
</organism>
<dbReference type="GO" id="GO:0000976">
    <property type="term" value="F:transcription cis-regulatory region binding"/>
    <property type="evidence" value="ECO:0007669"/>
    <property type="project" value="UniProtKB-ARBA"/>
</dbReference>
<evidence type="ECO:0000256" key="3">
    <source>
        <dbReference type="ARBA" id="ARBA00023015"/>
    </source>
</evidence>
<dbReference type="InterPro" id="IPR044660">
    <property type="entry name" value="IBH1-like"/>
</dbReference>
<comment type="subcellular location">
    <subcellularLocation>
        <location evidence="1">Nucleus</location>
    </subcellularLocation>
</comment>
<dbReference type="PANTHER" id="PTHR33124:SF5">
    <property type="entry name" value="TRANSCRIPTION FACTOR IBH1-LIKE 1"/>
    <property type="match status" value="1"/>
</dbReference>
<keyword evidence="4" id="KW-0804">Transcription</keyword>
<dbReference type="AlphaFoldDB" id="A0A1D1ZJL4"/>
<evidence type="ECO:0000256" key="4">
    <source>
        <dbReference type="ARBA" id="ARBA00023163"/>
    </source>
</evidence>
<evidence type="ECO:0000256" key="1">
    <source>
        <dbReference type="ARBA" id="ARBA00004123"/>
    </source>
</evidence>
<dbReference type="InterPro" id="IPR059002">
    <property type="entry name" value="IBH1_N"/>
</dbReference>